<evidence type="ECO:0000256" key="2">
    <source>
        <dbReference type="ARBA" id="ARBA00004584"/>
    </source>
</evidence>
<feature type="compositionally biased region" description="Acidic residues" evidence="11">
    <location>
        <begin position="144"/>
        <end position="153"/>
    </location>
</feature>
<dbReference type="GeneTree" id="ENSGT00390000015511"/>
<dbReference type="AlphaFoldDB" id="A0A671VBD0"/>
<evidence type="ECO:0000256" key="1">
    <source>
        <dbReference type="ARBA" id="ARBA00004123"/>
    </source>
</evidence>
<dbReference type="CTD" id="79682"/>
<proteinExistence type="inferred from homology"/>
<reference evidence="12" key="2">
    <citation type="submission" date="2025-08" db="UniProtKB">
        <authorList>
            <consortium name="Ensembl"/>
        </authorList>
    </citation>
    <scope>IDENTIFICATION</scope>
</reference>
<dbReference type="RefSeq" id="XP_030251379.1">
    <property type="nucleotide sequence ID" value="XM_030395519.1"/>
</dbReference>
<dbReference type="OrthoDB" id="8959258at2759"/>
<feature type="compositionally biased region" description="Basic and acidic residues" evidence="11">
    <location>
        <begin position="11"/>
        <end position="23"/>
    </location>
</feature>
<dbReference type="GO" id="GO:0000775">
    <property type="term" value="C:chromosome, centromeric region"/>
    <property type="evidence" value="ECO:0007669"/>
    <property type="project" value="UniProtKB-SubCell"/>
</dbReference>
<organism evidence="12 13">
    <name type="scientific">Sparus aurata</name>
    <name type="common">Gilthead sea bream</name>
    <dbReference type="NCBI Taxonomy" id="8175"/>
    <lineage>
        <taxon>Eukaryota</taxon>
        <taxon>Metazoa</taxon>
        <taxon>Chordata</taxon>
        <taxon>Craniata</taxon>
        <taxon>Vertebrata</taxon>
        <taxon>Euteleostomi</taxon>
        <taxon>Actinopterygii</taxon>
        <taxon>Neopterygii</taxon>
        <taxon>Teleostei</taxon>
        <taxon>Neoteleostei</taxon>
        <taxon>Acanthomorphata</taxon>
        <taxon>Eupercaria</taxon>
        <taxon>Spariformes</taxon>
        <taxon>Sparidae</taxon>
        <taxon>Sparus</taxon>
    </lineage>
</organism>
<accession>A0A671VBD0</accession>
<keyword evidence="6 10" id="KW-0175">Coiled coil</keyword>
<evidence type="ECO:0000256" key="10">
    <source>
        <dbReference type="SAM" id="Coils"/>
    </source>
</evidence>
<evidence type="ECO:0000256" key="3">
    <source>
        <dbReference type="ARBA" id="ARBA00010440"/>
    </source>
</evidence>
<feature type="region of interest" description="Disordered" evidence="11">
    <location>
        <begin position="52"/>
        <end position="207"/>
    </location>
</feature>
<dbReference type="GeneID" id="115568329"/>
<evidence type="ECO:0000256" key="8">
    <source>
        <dbReference type="ARBA" id="ARBA00023328"/>
    </source>
</evidence>
<keyword evidence="7" id="KW-0539">Nucleus</keyword>
<keyword evidence="5" id="KW-0158">Chromosome</keyword>
<dbReference type="Ensembl" id="ENSSAUT00010025530.1">
    <property type="protein sequence ID" value="ENSSAUP00010024163.1"/>
    <property type="gene ID" value="ENSSAUG00010010610.1"/>
</dbReference>
<dbReference type="OMA" id="FCQQYGE"/>
<dbReference type="Proteomes" id="UP000472265">
    <property type="component" value="Chromosome 18"/>
</dbReference>
<evidence type="ECO:0000313" key="13">
    <source>
        <dbReference type="Proteomes" id="UP000472265"/>
    </source>
</evidence>
<comment type="subcellular location">
    <subcellularLocation>
        <location evidence="2">Chromosome</location>
        <location evidence="2">Centromere</location>
    </subcellularLocation>
    <subcellularLocation>
        <location evidence="1">Nucleus</location>
    </subcellularLocation>
</comment>
<feature type="coiled-coil region" evidence="10">
    <location>
        <begin position="273"/>
        <end position="334"/>
    </location>
</feature>
<protein>
    <recommendedName>
        <fullName evidence="4">Centromere protein U</fullName>
    </recommendedName>
    <alternativeName>
        <fullName evidence="9">MLF1-interacting protein</fullName>
    </alternativeName>
</protein>
<evidence type="ECO:0000256" key="4">
    <source>
        <dbReference type="ARBA" id="ARBA00016402"/>
    </source>
</evidence>
<dbReference type="InParanoid" id="A0A671VBD0"/>
<dbReference type="GO" id="GO:0005634">
    <property type="term" value="C:nucleus"/>
    <property type="evidence" value="ECO:0007669"/>
    <property type="project" value="UniProtKB-SubCell"/>
</dbReference>
<keyword evidence="13" id="KW-1185">Reference proteome</keyword>
<name>A0A671VBD0_SPAAU</name>
<dbReference type="FunCoup" id="A0A671VBD0">
    <property type="interactions" value="689"/>
</dbReference>
<feature type="compositionally biased region" description="Acidic residues" evidence="11">
    <location>
        <begin position="58"/>
        <end position="71"/>
    </location>
</feature>
<reference evidence="12" key="1">
    <citation type="submission" date="2021-04" db="EMBL/GenBank/DDBJ databases">
        <authorList>
            <consortium name="Wellcome Sanger Institute Data Sharing"/>
        </authorList>
    </citation>
    <scope>NUCLEOTIDE SEQUENCE [LARGE SCALE GENOMIC DNA]</scope>
</reference>
<gene>
    <name evidence="12" type="primary">cenpu</name>
</gene>
<dbReference type="PANTHER" id="PTHR32222:SF1">
    <property type="entry name" value="CENTROMERE PROTEIN U"/>
    <property type="match status" value="1"/>
</dbReference>
<evidence type="ECO:0000313" key="12">
    <source>
        <dbReference type="Ensembl" id="ENSSAUP00010024163.1"/>
    </source>
</evidence>
<dbReference type="PANTHER" id="PTHR32222">
    <property type="entry name" value="CENTROMERE PROTEIN U"/>
    <property type="match status" value="1"/>
</dbReference>
<evidence type="ECO:0000256" key="6">
    <source>
        <dbReference type="ARBA" id="ARBA00023054"/>
    </source>
</evidence>
<evidence type="ECO:0000256" key="5">
    <source>
        <dbReference type="ARBA" id="ARBA00022454"/>
    </source>
</evidence>
<keyword evidence="8" id="KW-0137">Centromere</keyword>
<feature type="compositionally biased region" description="Low complexity" evidence="11">
    <location>
        <begin position="168"/>
        <end position="190"/>
    </location>
</feature>
<evidence type="ECO:0000256" key="7">
    <source>
        <dbReference type="ARBA" id="ARBA00023242"/>
    </source>
</evidence>
<sequence>MSSKKGRAAKLRKEPQHDAEKQSRISNMDSPNLSAINKISFLEGLQQNYDKPLHSTALEEDLNVPEEEEEEQVNKGKARQKDTAEKKKRSTGRKVKASPLKKQQLKKSMKRDRGSGSGKSSDPRSQEESDIDTTQQKRRRVLSSDEEVVDEDTSWVPSPKKARVLSFATTRKSSSNKSKTRTSSSGSASADAEKARTDKQRRRGHHGGTQLEVVLDAFLDFCEQYRDSVESTAVKQSIDSFSINVREQLLEKISSYKNLKVLKRDNAKVGSLIRKKTQKLLDAKYELMRAEREVQLLLKEKGELKLRLTDLRRAQAFLQDIKELNRKYLDYRHEHPKEKETYGASSLPALLLEAKHVQTAEHQMRGINNQLKKRLK</sequence>
<feature type="region of interest" description="Disordered" evidence="11">
    <location>
        <begin position="1"/>
        <end position="32"/>
    </location>
</feature>
<evidence type="ECO:0000256" key="11">
    <source>
        <dbReference type="SAM" id="MobiDB-lite"/>
    </source>
</evidence>
<feature type="compositionally biased region" description="Basic residues" evidence="11">
    <location>
        <begin position="86"/>
        <end position="96"/>
    </location>
</feature>
<comment type="similarity">
    <text evidence="3">Belongs to the CENP-U/AME1 family.</text>
</comment>
<dbReference type="InterPro" id="IPR025214">
    <property type="entry name" value="CENP-U"/>
</dbReference>
<dbReference type="Pfam" id="PF13097">
    <property type="entry name" value="CENP-U"/>
    <property type="match status" value="1"/>
</dbReference>
<reference evidence="12" key="3">
    <citation type="submission" date="2025-09" db="UniProtKB">
        <authorList>
            <consortium name="Ensembl"/>
        </authorList>
    </citation>
    <scope>IDENTIFICATION</scope>
</reference>
<evidence type="ECO:0000256" key="9">
    <source>
        <dbReference type="ARBA" id="ARBA00031456"/>
    </source>
</evidence>
<feature type="compositionally biased region" description="Basic residues" evidence="11">
    <location>
        <begin position="1"/>
        <end position="10"/>
    </location>
</feature>